<dbReference type="Pfam" id="PF00534">
    <property type="entry name" value="Glycos_transf_1"/>
    <property type="match status" value="1"/>
</dbReference>
<dbReference type="RefSeq" id="WP_214419972.1">
    <property type="nucleotide sequence ID" value="NZ_CP075546.1"/>
</dbReference>
<dbReference type="KEGG" id="mrtj:KHC33_01140"/>
<dbReference type="PANTHER" id="PTHR46401">
    <property type="entry name" value="GLYCOSYLTRANSFERASE WBBK-RELATED"/>
    <property type="match status" value="1"/>
</dbReference>
<evidence type="ECO:0000313" key="4">
    <source>
        <dbReference type="EMBL" id="QVV89172.1"/>
    </source>
</evidence>
<dbReference type="InterPro" id="IPR028098">
    <property type="entry name" value="Glyco_trans_4-like_N"/>
</dbReference>
<evidence type="ECO:0000256" key="1">
    <source>
        <dbReference type="ARBA" id="ARBA00022679"/>
    </source>
</evidence>
<gene>
    <name evidence="4" type="ORF">KHC33_01140</name>
</gene>
<sequence length="337" mass="38111">MKILFPLTRAGTGTDIFTDNLASGLRKLTHTADMKFLPGWSGFIPPVMGKLCDTSTYDLIHANSWNGFGFTGSKPLVVTEHLVVHDPLLNPYKTRLQRFYHSYIFHNEQKSFVSADIVVSISKYVQKKMQEEFGFYDSTLIFNGIDETVFNRVTIERTSFLKKYSIPEDKKIIFFAGNPTSRKGGDLLPRIMNNLGDDYVLIITGGLREKSNFKTPNIISTGKIPTSELIAAYNISDLFLFPSRLEGFCLSILEAMSCGIPVVTTNVSSLPEQVIDEKGGVLCPIDDISAFTNAIRYITEDENLMKKMGNFNRQRILDLFTLDKMTREYVKIYEKLV</sequence>
<name>A0A8E7EHN0_9EURY</name>
<dbReference type="Proteomes" id="UP000680656">
    <property type="component" value="Chromosome"/>
</dbReference>
<dbReference type="Gene3D" id="3.40.50.2000">
    <property type="entry name" value="Glycogen Phosphorylase B"/>
    <property type="match status" value="2"/>
</dbReference>
<dbReference type="SUPFAM" id="SSF53756">
    <property type="entry name" value="UDP-Glycosyltransferase/glycogen phosphorylase"/>
    <property type="match status" value="1"/>
</dbReference>
<dbReference type="Pfam" id="PF13439">
    <property type="entry name" value="Glyco_transf_4"/>
    <property type="match status" value="1"/>
</dbReference>
<feature type="domain" description="Glycosyltransferase subfamily 4-like N-terminal" evidence="3">
    <location>
        <begin position="41"/>
        <end position="147"/>
    </location>
</feature>
<dbReference type="GeneID" id="65095746"/>
<evidence type="ECO:0000259" key="2">
    <source>
        <dbReference type="Pfam" id="PF00534"/>
    </source>
</evidence>
<dbReference type="AlphaFoldDB" id="A0A8E7EHN0"/>
<accession>A0A8E7EHN0</accession>
<organism evidence="4 5">
    <name type="scientific">Methanospirillum purgamenti</name>
    <dbReference type="NCBI Taxonomy" id="2834276"/>
    <lineage>
        <taxon>Archaea</taxon>
        <taxon>Methanobacteriati</taxon>
        <taxon>Methanobacteriota</taxon>
        <taxon>Stenosarchaea group</taxon>
        <taxon>Methanomicrobia</taxon>
        <taxon>Methanomicrobiales</taxon>
        <taxon>Methanospirillaceae</taxon>
        <taxon>Methanospirillum</taxon>
    </lineage>
</organism>
<reference evidence="4 5" key="1">
    <citation type="submission" date="2021-05" db="EMBL/GenBank/DDBJ databases">
        <title>A novel Methanospirillum isolate from a pyrite-forming mixed culture.</title>
        <authorList>
            <person name="Bunk B."/>
            <person name="Sproer C."/>
            <person name="Spring S."/>
            <person name="Pester M."/>
        </authorList>
    </citation>
    <scope>NUCLEOTIDE SEQUENCE [LARGE SCALE GENOMIC DNA]</scope>
    <source>
        <strain evidence="4 5">J.3.6.1-F.2.7.3</strain>
    </source>
</reference>
<dbReference type="EMBL" id="CP075546">
    <property type="protein sequence ID" value="QVV89172.1"/>
    <property type="molecule type" value="Genomic_DNA"/>
</dbReference>
<keyword evidence="5" id="KW-1185">Reference proteome</keyword>
<protein>
    <submittedName>
        <fullName evidence="4">Glycosyltransferase family 4 protein</fullName>
    </submittedName>
</protein>
<dbReference type="InterPro" id="IPR001296">
    <property type="entry name" value="Glyco_trans_1"/>
</dbReference>
<feature type="domain" description="Glycosyl transferase family 1" evidence="2">
    <location>
        <begin position="159"/>
        <end position="314"/>
    </location>
</feature>
<evidence type="ECO:0000313" key="5">
    <source>
        <dbReference type="Proteomes" id="UP000680656"/>
    </source>
</evidence>
<evidence type="ECO:0000259" key="3">
    <source>
        <dbReference type="Pfam" id="PF13439"/>
    </source>
</evidence>
<dbReference type="PANTHER" id="PTHR46401:SF2">
    <property type="entry name" value="GLYCOSYLTRANSFERASE WBBK-RELATED"/>
    <property type="match status" value="1"/>
</dbReference>
<proteinExistence type="predicted"/>
<keyword evidence="1 4" id="KW-0808">Transferase</keyword>
<dbReference type="CDD" id="cd03801">
    <property type="entry name" value="GT4_PimA-like"/>
    <property type="match status" value="1"/>
</dbReference>
<dbReference type="GO" id="GO:0016757">
    <property type="term" value="F:glycosyltransferase activity"/>
    <property type="evidence" value="ECO:0007669"/>
    <property type="project" value="InterPro"/>
</dbReference>